<keyword evidence="4" id="KW-0805">Transcription regulation</keyword>
<dbReference type="PANTHER" id="PTHR31705:SF4">
    <property type="entry name" value="MEDIATOR OF RNA POLYMERASE II TRANSCRIPTION SUBUNIT 30"/>
    <property type="match status" value="1"/>
</dbReference>
<dbReference type="Proteomes" id="UP000504634">
    <property type="component" value="Unplaced"/>
</dbReference>
<evidence type="ECO:0000256" key="2">
    <source>
        <dbReference type="ARBA" id="ARBA00010606"/>
    </source>
</evidence>
<evidence type="ECO:0000256" key="10">
    <source>
        <dbReference type="SAM" id="MobiDB-lite"/>
    </source>
</evidence>
<keyword evidence="7" id="KW-0539">Nucleus</keyword>
<dbReference type="InterPro" id="IPR021019">
    <property type="entry name" value="Mediator_Med30_met"/>
</dbReference>
<accession>A0A6J2TBL5</accession>
<dbReference type="GO" id="GO:0003712">
    <property type="term" value="F:transcription coregulator activity"/>
    <property type="evidence" value="ECO:0007669"/>
    <property type="project" value="TreeGrafter"/>
</dbReference>
<gene>
    <name evidence="12" type="primary">LOC115622645</name>
</gene>
<comment type="subcellular location">
    <subcellularLocation>
        <location evidence="1">Nucleus</location>
    </subcellularLocation>
</comment>
<dbReference type="GeneID" id="115622645"/>
<feature type="region of interest" description="Disordered" evidence="10">
    <location>
        <begin position="1"/>
        <end position="21"/>
    </location>
</feature>
<feature type="region of interest" description="Disordered" evidence="10">
    <location>
        <begin position="117"/>
        <end position="178"/>
    </location>
</feature>
<organism evidence="11 12">
    <name type="scientific">Drosophila lebanonensis</name>
    <name type="common">Fruit fly</name>
    <name type="synonym">Scaptodrosophila lebanonensis</name>
    <dbReference type="NCBI Taxonomy" id="7225"/>
    <lineage>
        <taxon>Eukaryota</taxon>
        <taxon>Metazoa</taxon>
        <taxon>Ecdysozoa</taxon>
        <taxon>Arthropoda</taxon>
        <taxon>Hexapoda</taxon>
        <taxon>Insecta</taxon>
        <taxon>Pterygota</taxon>
        <taxon>Neoptera</taxon>
        <taxon>Endopterygota</taxon>
        <taxon>Diptera</taxon>
        <taxon>Brachycera</taxon>
        <taxon>Muscomorpha</taxon>
        <taxon>Ephydroidea</taxon>
        <taxon>Drosophilidae</taxon>
        <taxon>Scaptodrosophila</taxon>
    </lineage>
</organism>
<dbReference type="GO" id="GO:0045893">
    <property type="term" value="P:positive regulation of DNA-templated transcription"/>
    <property type="evidence" value="ECO:0007669"/>
    <property type="project" value="TreeGrafter"/>
</dbReference>
<comment type="function">
    <text evidence="8">Component of the Mediator complex, a coactivator involved in the regulated transcription of nearly all RNA polymerase II-dependent genes. Mediator functions as a bridge to convey information from gene-specific regulatory proteins to the basal RNA polymerase II transcription machinery. Mediator is recruited to promoters by direct interactions with regulatory proteins and serves as a scaffold for the assembly of a functional preinitiation complex with RNA polymerase II and the general transcription factors.</text>
</comment>
<evidence type="ECO:0000256" key="6">
    <source>
        <dbReference type="ARBA" id="ARBA00023163"/>
    </source>
</evidence>
<feature type="compositionally biased region" description="Gly residues" evidence="10">
    <location>
        <begin position="161"/>
        <end position="171"/>
    </location>
</feature>
<feature type="compositionally biased region" description="Low complexity" evidence="10">
    <location>
        <begin position="130"/>
        <end position="160"/>
    </location>
</feature>
<evidence type="ECO:0000256" key="1">
    <source>
        <dbReference type="ARBA" id="ARBA00004123"/>
    </source>
</evidence>
<evidence type="ECO:0000313" key="11">
    <source>
        <dbReference type="Proteomes" id="UP000504634"/>
    </source>
</evidence>
<evidence type="ECO:0000256" key="4">
    <source>
        <dbReference type="ARBA" id="ARBA00023015"/>
    </source>
</evidence>
<evidence type="ECO:0000256" key="7">
    <source>
        <dbReference type="ARBA" id="ARBA00023242"/>
    </source>
</evidence>
<dbReference type="AlphaFoldDB" id="A0A6J2TBL5"/>
<dbReference type="RefSeq" id="XP_030372513.1">
    <property type="nucleotide sequence ID" value="XM_030516653.1"/>
</dbReference>
<name>A0A6J2TBL5_DROLE</name>
<dbReference type="PANTHER" id="PTHR31705">
    <property type="entry name" value="MEDIATOR OF RNA POLYMERASE II TRANSCRIPTION SUBUNIT 30"/>
    <property type="match status" value="1"/>
</dbReference>
<sequence length="327" mass="36241">MWKYGQNQGNQGAAGGGGGPNMMPMGGFVQGGGAGMPHGNMNMQQMHMTPQQQQQQQMNMMGPGPGGMQMNPGGPPGLMQGMSPQHPMQQQQQMMQGGVGVGVPMSQQAAAMQQHLMGGPQGVGMGVGGPQQQQQQQQQQAQQQHQQQQQQQSNPQQQNVPGGGAAGGGTGNNMLAISQPNPHKEINIVQLSRLGQETVQDIASRFQEVFSALKNIQPTSHRENSTEKKVQEYFRTIRLLFKRVRIIYEKCNDAGMDYMNAESLIPYKDEPDLRIEPSHCDEYRKVVSENQELIETVKLKNRQLREIIDRTRIIIWEINTMLAMRRS</sequence>
<keyword evidence="6" id="KW-0804">Transcription</keyword>
<proteinExistence type="inferred from homology"/>
<dbReference type="CTD" id="90390"/>
<evidence type="ECO:0000256" key="3">
    <source>
        <dbReference type="ARBA" id="ARBA00019664"/>
    </source>
</evidence>
<evidence type="ECO:0000256" key="9">
    <source>
        <dbReference type="ARBA" id="ARBA00031981"/>
    </source>
</evidence>
<feature type="compositionally biased region" description="Gly residues" evidence="10">
    <location>
        <begin position="119"/>
        <end position="129"/>
    </location>
</feature>
<keyword evidence="11" id="KW-1185">Reference proteome</keyword>
<comment type="similarity">
    <text evidence="2">Belongs to the Mediator complex subunit 30 family.</text>
</comment>
<dbReference type="Pfam" id="PF11315">
    <property type="entry name" value="Med30"/>
    <property type="match status" value="1"/>
</dbReference>
<protein>
    <recommendedName>
        <fullName evidence="3">Mediator of RNA polymerase II transcription subunit 30</fullName>
    </recommendedName>
    <alternativeName>
        <fullName evidence="9">Mediator complex subunit 30</fullName>
    </alternativeName>
</protein>
<evidence type="ECO:0000256" key="5">
    <source>
        <dbReference type="ARBA" id="ARBA00023159"/>
    </source>
</evidence>
<feature type="compositionally biased region" description="Low complexity" evidence="10">
    <location>
        <begin position="1"/>
        <end position="11"/>
    </location>
</feature>
<evidence type="ECO:0000256" key="8">
    <source>
        <dbReference type="ARBA" id="ARBA00025687"/>
    </source>
</evidence>
<dbReference type="OrthoDB" id="10067025at2759"/>
<reference evidence="12" key="1">
    <citation type="submission" date="2025-08" db="UniProtKB">
        <authorList>
            <consortium name="RefSeq"/>
        </authorList>
    </citation>
    <scope>IDENTIFICATION</scope>
    <source>
        <strain evidence="12">11010-0011.00</strain>
        <tissue evidence="12">Whole body</tissue>
    </source>
</reference>
<keyword evidence="5" id="KW-0010">Activator</keyword>
<dbReference type="GO" id="GO:0016592">
    <property type="term" value="C:mediator complex"/>
    <property type="evidence" value="ECO:0007669"/>
    <property type="project" value="TreeGrafter"/>
</dbReference>
<evidence type="ECO:0000313" key="12">
    <source>
        <dbReference type="RefSeq" id="XP_030372513.1"/>
    </source>
</evidence>